<evidence type="ECO:0000313" key="3">
    <source>
        <dbReference type="EMBL" id="KAK6785053.1"/>
    </source>
</evidence>
<comment type="caution">
    <text evidence="3">The sequence shown here is derived from an EMBL/GenBank/DDBJ whole genome shotgun (WGS) entry which is preliminary data.</text>
</comment>
<dbReference type="AlphaFoldDB" id="A0AAN8YD29"/>
<dbReference type="PANTHER" id="PTHR33116:SF66">
    <property type="entry name" value="REVERSE TRANSCRIPTASE ZINC-BINDING DOMAIN-CONTAINING PROTEIN"/>
    <property type="match status" value="1"/>
</dbReference>
<dbReference type="Proteomes" id="UP001371456">
    <property type="component" value="Unassembled WGS sequence"/>
</dbReference>
<keyword evidence="1" id="KW-0472">Membrane</keyword>
<accession>A0AAN8YD29</accession>
<feature type="transmembrane region" description="Helical" evidence="1">
    <location>
        <begin position="156"/>
        <end position="172"/>
    </location>
</feature>
<organism evidence="3 4">
    <name type="scientific">Solanum bulbocastanum</name>
    <name type="common">Wild potato</name>
    <dbReference type="NCBI Taxonomy" id="147425"/>
    <lineage>
        <taxon>Eukaryota</taxon>
        <taxon>Viridiplantae</taxon>
        <taxon>Streptophyta</taxon>
        <taxon>Embryophyta</taxon>
        <taxon>Tracheophyta</taxon>
        <taxon>Spermatophyta</taxon>
        <taxon>Magnoliopsida</taxon>
        <taxon>eudicotyledons</taxon>
        <taxon>Gunneridae</taxon>
        <taxon>Pentapetalae</taxon>
        <taxon>asterids</taxon>
        <taxon>lamiids</taxon>
        <taxon>Solanales</taxon>
        <taxon>Solanaceae</taxon>
        <taxon>Solanoideae</taxon>
        <taxon>Solaneae</taxon>
        <taxon>Solanum</taxon>
    </lineage>
</organism>
<sequence>MSCLAQDMQDNNLKLSIESLHLQVNFLYDAGPTGGRRKPEASIKNNYVTLRPQYPQVEWKRLVQVKGMMPRHQFILWMTLQRKLSTVDRVLKVDANCVLCNTGHIENFDHLFYACRYSSCVWKTMLNWLGYHRQVGSWEYEVKWMISRVKNSRPRAAILGFCFAAIIYSIWIERNNRWFNAKKGSTTQRLKEIAIQVHIEGQRHINWKPHLDQLIGYPN</sequence>
<protein>
    <recommendedName>
        <fullName evidence="2">Reverse transcriptase zinc-binding domain-containing protein</fullName>
    </recommendedName>
</protein>
<dbReference type="InterPro" id="IPR026960">
    <property type="entry name" value="RVT-Znf"/>
</dbReference>
<gene>
    <name evidence="3" type="ORF">RDI58_018508</name>
</gene>
<name>A0AAN8YD29_SOLBU</name>
<evidence type="ECO:0000256" key="1">
    <source>
        <dbReference type="SAM" id="Phobius"/>
    </source>
</evidence>
<evidence type="ECO:0000259" key="2">
    <source>
        <dbReference type="Pfam" id="PF13966"/>
    </source>
</evidence>
<dbReference type="Pfam" id="PF13966">
    <property type="entry name" value="zf-RVT"/>
    <property type="match status" value="1"/>
</dbReference>
<dbReference type="EMBL" id="JBANQN010000007">
    <property type="protein sequence ID" value="KAK6785053.1"/>
    <property type="molecule type" value="Genomic_DNA"/>
</dbReference>
<keyword evidence="1" id="KW-0812">Transmembrane</keyword>
<reference evidence="3 4" key="1">
    <citation type="submission" date="2024-02" db="EMBL/GenBank/DDBJ databases">
        <title>de novo genome assembly of Solanum bulbocastanum strain 11H21.</title>
        <authorList>
            <person name="Hosaka A.J."/>
        </authorList>
    </citation>
    <scope>NUCLEOTIDE SEQUENCE [LARGE SCALE GENOMIC DNA]</scope>
    <source>
        <tissue evidence="3">Young leaves</tissue>
    </source>
</reference>
<keyword evidence="4" id="KW-1185">Reference proteome</keyword>
<keyword evidence="1" id="KW-1133">Transmembrane helix</keyword>
<feature type="domain" description="Reverse transcriptase zinc-binding" evidence="2">
    <location>
        <begin position="42"/>
        <end position="122"/>
    </location>
</feature>
<dbReference type="PANTHER" id="PTHR33116">
    <property type="entry name" value="REVERSE TRANSCRIPTASE ZINC-BINDING DOMAIN-CONTAINING PROTEIN-RELATED-RELATED"/>
    <property type="match status" value="1"/>
</dbReference>
<evidence type="ECO:0000313" key="4">
    <source>
        <dbReference type="Proteomes" id="UP001371456"/>
    </source>
</evidence>
<proteinExistence type="predicted"/>